<reference evidence="1 2" key="1">
    <citation type="submission" date="2011-06" db="EMBL/GenBank/DDBJ databases">
        <title>The draft genome of Thiocapsa marina 5811.</title>
        <authorList>
            <consortium name="US DOE Joint Genome Institute (JGI-PGF)"/>
            <person name="Lucas S."/>
            <person name="Han J."/>
            <person name="Cheng J.-F."/>
            <person name="Goodwin L."/>
            <person name="Pitluck S."/>
            <person name="Peters L."/>
            <person name="Land M.L."/>
            <person name="Hauser L."/>
            <person name="Vogl K."/>
            <person name="Liu Z."/>
            <person name="Imhoff J."/>
            <person name="Thiel V."/>
            <person name="Frigaard N.-U."/>
            <person name="Bryant D."/>
            <person name="Woyke T.J."/>
        </authorList>
    </citation>
    <scope>NUCLEOTIDE SEQUENCE [LARGE SCALE GENOMIC DNA]</scope>
    <source>
        <strain evidence="1 2">5811</strain>
    </source>
</reference>
<gene>
    <name evidence="1" type="ORF">ThimaDRAFT_4505</name>
</gene>
<evidence type="ECO:0000313" key="1">
    <source>
        <dbReference type="EMBL" id="EGV16278.1"/>
    </source>
</evidence>
<dbReference type="EMBL" id="AFWV01000020">
    <property type="protein sequence ID" value="EGV16278.1"/>
    <property type="molecule type" value="Genomic_DNA"/>
</dbReference>
<dbReference type="OrthoDB" id="7811413at2"/>
<protein>
    <submittedName>
        <fullName evidence="1">Uncharacterized protein</fullName>
    </submittedName>
</protein>
<organism evidence="1 2">
    <name type="scientific">Thiocapsa marina 5811</name>
    <dbReference type="NCBI Taxonomy" id="768671"/>
    <lineage>
        <taxon>Bacteria</taxon>
        <taxon>Pseudomonadati</taxon>
        <taxon>Pseudomonadota</taxon>
        <taxon>Gammaproteobacteria</taxon>
        <taxon>Chromatiales</taxon>
        <taxon>Chromatiaceae</taxon>
        <taxon>Thiocapsa</taxon>
    </lineage>
</organism>
<evidence type="ECO:0000313" key="2">
    <source>
        <dbReference type="Proteomes" id="UP000005459"/>
    </source>
</evidence>
<dbReference type="AlphaFoldDB" id="F9UHV2"/>
<name>F9UHV2_9GAMM</name>
<dbReference type="RefSeq" id="WP_007195376.1">
    <property type="nucleotide sequence ID" value="NZ_AFWV01000020.1"/>
</dbReference>
<keyword evidence="2" id="KW-1185">Reference proteome</keyword>
<accession>F9UHV2</accession>
<dbReference type="Proteomes" id="UP000005459">
    <property type="component" value="Unassembled WGS sequence"/>
</dbReference>
<proteinExistence type="predicted"/>
<dbReference type="eggNOG" id="ENOG50339XH">
    <property type="taxonomic scope" value="Bacteria"/>
</dbReference>
<sequence>MPEHHPPSPEIPEGFVALLKVEGGEADHHEIRAECLVAVLSGLQRLAYLLAMSESRQELGERLKPSRAMRQQYALRCGIPGPGSYALPLDVGSPDLISGGRDSLDRIQDIWTALSGHDSDALNRLLPPALMQRALREIQKFLPKDPEGLRFSLSTRSSPEPAVLTWRVSRFISERLAPTLSEDTIMTVTGELLRIDFAARQVAILYPPTRREIVCTYLPEIEDSIIESRKEPIQVTGRFVLDDEGSPSKLMDVSRIEPVDFSPMVVTELEALPVRMKTPLELVPVLDEESQQYLCVADADLGLDAFALTRDHLFDEVQEQLCMLWREYALASDEELDDAARLLKARLHTRMEESRAEA</sequence>
<dbReference type="STRING" id="768671.ThimaDRAFT_4505"/>